<organism evidence="3">
    <name type="scientific">bioreactor metagenome</name>
    <dbReference type="NCBI Taxonomy" id="1076179"/>
    <lineage>
        <taxon>unclassified sequences</taxon>
        <taxon>metagenomes</taxon>
        <taxon>ecological metagenomes</taxon>
    </lineage>
</organism>
<dbReference type="Gene3D" id="2.60.120.600">
    <property type="entry name" value="Domain of unknown function DUF1214, C-terminal domain"/>
    <property type="match status" value="1"/>
</dbReference>
<dbReference type="PANTHER" id="PTHR36509:SF2">
    <property type="entry name" value="BLL3101 PROTEIN"/>
    <property type="match status" value="1"/>
</dbReference>
<dbReference type="AlphaFoldDB" id="A0A644VNT3"/>
<protein>
    <recommendedName>
        <fullName evidence="4">Carboxylesterase</fullName>
    </recommendedName>
</protein>
<sequence>MISFPMTGRPRRVSSQDVLKSPERLAWMLAGALAFAASAASAEGPVAVNSDNFVRAESDLYFSGIVANGGFGKLDHTREMAPLDKQTVIRLNRDTLYSSAVFDLDAGPVTITVPDAGARFLSMQIIDEDHYTHGVIYKPGRYTLTREEVGTRYVAVAFRIFADPSDPKDMDAVHVLQDKIGVEQAAIGTFEIPDWDADARNVTRTALLALAAQLPDTRGMFGAKGKVDPVRHLIGAAMGWGGNPEAEALYLNVVPETNDGQAVYKMHVGDVPVQGFWSISVYDAGGYFAPNDLGRYTLNNFTAAKNADGSVDVQFGGCDKTIANCLPTSDGWNYMVRLYRPEASILDGSWTFPVAEIAR</sequence>
<name>A0A644VNT3_9ZZZZ</name>
<dbReference type="SUPFAM" id="SSF160935">
    <property type="entry name" value="VPA0735-like"/>
    <property type="match status" value="1"/>
</dbReference>
<dbReference type="EMBL" id="VSSQ01000372">
    <property type="protein sequence ID" value="MPL92850.1"/>
    <property type="molecule type" value="Genomic_DNA"/>
</dbReference>
<gene>
    <name evidence="3" type="ORF">SDC9_38972</name>
</gene>
<dbReference type="Pfam" id="PF06742">
    <property type="entry name" value="DUF1214"/>
    <property type="match status" value="1"/>
</dbReference>
<evidence type="ECO:0008006" key="4">
    <source>
        <dbReference type="Google" id="ProtNLM"/>
    </source>
</evidence>
<dbReference type="Gene3D" id="2.60.40.1610">
    <property type="entry name" value="Domain of unknown function DUF1254"/>
    <property type="match status" value="1"/>
</dbReference>
<comment type="caution">
    <text evidence="3">The sequence shown here is derived from an EMBL/GenBank/DDBJ whole genome shotgun (WGS) entry which is preliminary data.</text>
</comment>
<accession>A0A644VNT3</accession>
<evidence type="ECO:0000259" key="2">
    <source>
        <dbReference type="Pfam" id="PF06863"/>
    </source>
</evidence>
<feature type="domain" description="DUF1254" evidence="2">
    <location>
        <begin position="73"/>
        <end position="182"/>
    </location>
</feature>
<dbReference type="InterPro" id="IPR010679">
    <property type="entry name" value="DUF1254"/>
</dbReference>
<feature type="domain" description="DUF1214" evidence="1">
    <location>
        <begin position="258"/>
        <end position="342"/>
    </location>
</feature>
<dbReference type="PANTHER" id="PTHR36509">
    <property type="entry name" value="BLL3101 PROTEIN"/>
    <property type="match status" value="1"/>
</dbReference>
<dbReference type="Pfam" id="PF06863">
    <property type="entry name" value="DUF1254"/>
    <property type="match status" value="1"/>
</dbReference>
<dbReference type="InterPro" id="IPR037050">
    <property type="entry name" value="DUF1254_sf"/>
</dbReference>
<proteinExistence type="predicted"/>
<evidence type="ECO:0000313" key="3">
    <source>
        <dbReference type="EMBL" id="MPL92850.1"/>
    </source>
</evidence>
<evidence type="ECO:0000259" key="1">
    <source>
        <dbReference type="Pfam" id="PF06742"/>
    </source>
</evidence>
<reference evidence="3" key="1">
    <citation type="submission" date="2019-08" db="EMBL/GenBank/DDBJ databases">
        <authorList>
            <person name="Kucharzyk K."/>
            <person name="Murdoch R.W."/>
            <person name="Higgins S."/>
            <person name="Loffler F."/>
        </authorList>
    </citation>
    <scope>NUCLEOTIDE SEQUENCE</scope>
</reference>
<dbReference type="InterPro" id="IPR010621">
    <property type="entry name" value="DUF1214"/>
</dbReference>
<dbReference type="InterPro" id="IPR037049">
    <property type="entry name" value="DUF1214_C_sf"/>
</dbReference>